<evidence type="ECO:0000256" key="4">
    <source>
        <dbReference type="ARBA" id="ARBA00022723"/>
    </source>
</evidence>
<dbReference type="PROSITE" id="PS50255">
    <property type="entry name" value="CYTOCHROME_B5_2"/>
    <property type="match status" value="1"/>
</dbReference>
<dbReference type="STRING" id="131310.A0A0N4Z8S1"/>
<evidence type="ECO:0000256" key="5">
    <source>
        <dbReference type="ARBA" id="ARBA00023004"/>
    </source>
</evidence>
<feature type="domain" description="Cytochrome b5 heme-binding" evidence="9">
    <location>
        <begin position="12"/>
        <end position="88"/>
    </location>
</feature>
<keyword evidence="4 8" id="KW-0479">Metal-binding</keyword>
<keyword evidence="5 8" id="KW-0408">Iron</keyword>
<keyword evidence="2 8" id="KW-0349">Heme</keyword>
<comment type="similarity">
    <text evidence="7 8">Belongs to the cytochrome b5 family.</text>
</comment>
<dbReference type="InterPro" id="IPR050668">
    <property type="entry name" value="Cytochrome_b5"/>
</dbReference>
<dbReference type="FunFam" id="3.10.120.10:FF:000002">
    <property type="entry name" value="Cytochrome b5 type B"/>
    <property type="match status" value="1"/>
</dbReference>
<evidence type="ECO:0000259" key="9">
    <source>
        <dbReference type="PROSITE" id="PS50255"/>
    </source>
</evidence>
<name>A0A0N4Z8S1_PARTI</name>
<evidence type="ECO:0000256" key="1">
    <source>
        <dbReference type="ARBA" id="ARBA00004370"/>
    </source>
</evidence>
<dbReference type="Gene3D" id="3.10.120.10">
    <property type="entry name" value="Cytochrome b5-like heme/steroid binding domain"/>
    <property type="match status" value="1"/>
</dbReference>
<dbReference type="GO" id="GO:0016020">
    <property type="term" value="C:membrane"/>
    <property type="evidence" value="ECO:0007669"/>
    <property type="project" value="UniProtKB-SubCell"/>
</dbReference>
<dbReference type="SMART" id="SM01117">
    <property type="entry name" value="Cyt-b5"/>
    <property type="match status" value="1"/>
</dbReference>
<evidence type="ECO:0000256" key="7">
    <source>
        <dbReference type="ARBA" id="ARBA00038168"/>
    </source>
</evidence>
<dbReference type="AlphaFoldDB" id="A0A0N4Z8S1"/>
<protein>
    <submittedName>
        <fullName evidence="11">Cytochrome b5 heme-binding domain-containing protein</fullName>
    </submittedName>
</protein>
<reference evidence="11" key="1">
    <citation type="submission" date="2017-02" db="UniProtKB">
        <authorList>
            <consortium name="WormBaseParasite"/>
        </authorList>
    </citation>
    <scope>IDENTIFICATION</scope>
</reference>
<organism evidence="10 11">
    <name type="scientific">Parastrongyloides trichosuri</name>
    <name type="common">Possum-specific nematode worm</name>
    <dbReference type="NCBI Taxonomy" id="131310"/>
    <lineage>
        <taxon>Eukaryota</taxon>
        <taxon>Metazoa</taxon>
        <taxon>Ecdysozoa</taxon>
        <taxon>Nematoda</taxon>
        <taxon>Chromadorea</taxon>
        <taxon>Rhabditida</taxon>
        <taxon>Tylenchina</taxon>
        <taxon>Panagrolaimomorpha</taxon>
        <taxon>Strongyloidoidea</taxon>
        <taxon>Strongyloididae</taxon>
        <taxon>Parastrongyloides</taxon>
    </lineage>
</organism>
<dbReference type="PROSITE" id="PS00191">
    <property type="entry name" value="CYTOCHROME_B5_1"/>
    <property type="match status" value="1"/>
</dbReference>
<dbReference type="Proteomes" id="UP000038045">
    <property type="component" value="Unplaced"/>
</dbReference>
<accession>A0A0N4Z8S1</accession>
<dbReference type="GO" id="GO:0020037">
    <property type="term" value="F:heme binding"/>
    <property type="evidence" value="ECO:0007669"/>
    <property type="project" value="UniProtKB-UniRule"/>
</dbReference>
<dbReference type="SUPFAM" id="SSF55856">
    <property type="entry name" value="Cytochrome b5-like heme/steroid binding domain"/>
    <property type="match status" value="1"/>
</dbReference>
<dbReference type="PANTHER" id="PTHR19359">
    <property type="entry name" value="CYTOCHROME B5"/>
    <property type="match status" value="1"/>
</dbReference>
<dbReference type="WBParaSite" id="PTRK_0000370500.1">
    <property type="protein sequence ID" value="PTRK_0000370500.1"/>
    <property type="gene ID" value="PTRK_0000370500"/>
</dbReference>
<dbReference type="GO" id="GO:0046872">
    <property type="term" value="F:metal ion binding"/>
    <property type="evidence" value="ECO:0007669"/>
    <property type="project" value="UniProtKB-UniRule"/>
</dbReference>
<keyword evidence="3" id="KW-0812">Transmembrane</keyword>
<dbReference type="PRINTS" id="PR00363">
    <property type="entry name" value="CYTOCHROMEB5"/>
</dbReference>
<evidence type="ECO:0000256" key="6">
    <source>
        <dbReference type="ARBA" id="ARBA00023136"/>
    </source>
</evidence>
<keyword evidence="10" id="KW-1185">Reference proteome</keyword>
<keyword evidence="6" id="KW-0472">Membrane</keyword>
<proteinExistence type="inferred from homology"/>
<sequence>MNKSNSSSKESIKYFTRYEVSEHSSFGDVWMIIHDNVYDLTSFLDIHPGGMDILLEYAGTDASLSFNDVGHSSHAKAMLQKYKIGELAGRKHSEEHATNENIYEHQTTALKTINNVEQGCRNNLRDNNHITEFNN</sequence>
<dbReference type="Pfam" id="PF00173">
    <property type="entry name" value="Cyt-b5"/>
    <property type="match status" value="1"/>
</dbReference>
<evidence type="ECO:0000256" key="3">
    <source>
        <dbReference type="ARBA" id="ARBA00022692"/>
    </source>
</evidence>
<evidence type="ECO:0000256" key="2">
    <source>
        <dbReference type="ARBA" id="ARBA00022617"/>
    </source>
</evidence>
<dbReference type="InterPro" id="IPR018506">
    <property type="entry name" value="Cyt_B5_heme-BS"/>
</dbReference>
<comment type="subcellular location">
    <subcellularLocation>
        <location evidence="1">Membrane</location>
    </subcellularLocation>
</comment>
<evidence type="ECO:0000313" key="10">
    <source>
        <dbReference type="Proteomes" id="UP000038045"/>
    </source>
</evidence>
<dbReference type="InterPro" id="IPR001199">
    <property type="entry name" value="Cyt_B5-like_heme/steroid-bd"/>
</dbReference>
<dbReference type="InterPro" id="IPR036400">
    <property type="entry name" value="Cyt_B5-like_heme/steroid_sf"/>
</dbReference>
<evidence type="ECO:0000256" key="8">
    <source>
        <dbReference type="RuleBase" id="RU362121"/>
    </source>
</evidence>
<evidence type="ECO:0000313" key="11">
    <source>
        <dbReference type="WBParaSite" id="PTRK_0000370500.1"/>
    </source>
</evidence>